<dbReference type="EMBL" id="JBBLXS010000381">
    <property type="protein sequence ID" value="MEK0187560.1"/>
    <property type="molecule type" value="Genomic_DNA"/>
</dbReference>
<sequence length="345" mass="39804">MHTVLDFLPKCFAPTVGEFYAVYLILLLWWGINYDDLIMAWDLNIEINDPEIYIKQLPTITKHIPHSKDYKIQWRLAKLKNFELLNVVWEAGSTYTAGYTFPGKIVFTFFDGDHVFKVGSNEFLVDDRHLGISEPGGELIRLQHSPKYSAISIYIDEARFLTELSKYLDKPIDRPKLMPIVDRTTVYGRSLYQMVMTLWNLIDTNGHPLVIENLELAVFSTLVQGSSYNTLDPPIIKVSEISIARVREAAEYIRANMKKELTIAQIASAMNCSSRSLQTAFARHYGVSPSQFLRTARLEAARMELMESNKTITEIAFEYGFYNPGRFTKYFQQHFQKKPSDILRN</sequence>
<protein>
    <submittedName>
        <fullName evidence="6">Helix-turn-helix transcriptional regulator</fullName>
    </submittedName>
</protein>
<dbReference type="InterPro" id="IPR009057">
    <property type="entry name" value="Homeodomain-like_sf"/>
</dbReference>
<comment type="caution">
    <text evidence="6">The sequence shown here is derived from an EMBL/GenBank/DDBJ whole genome shotgun (WGS) entry which is preliminary data.</text>
</comment>
<dbReference type="Proteomes" id="UP001384579">
    <property type="component" value="Unassembled WGS sequence"/>
</dbReference>
<keyword evidence="2" id="KW-0238">DNA-binding</keyword>
<evidence type="ECO:0000256" key="1">
    <source>
        <dbReference type="ARBA" id="ARBA00023015"/>
    </source>
</evidence>
<name>A0ABU8YSY5_9CYAN</name>
<dbReference type="PROSITE" id="PS00041">
    <property type="entry name" value="HTH_ARAC_FAMILY_1"/>
    <property type="match status" value="1"/>
</dbReference>
<proteinExistence type="predicted"/>
<keyword evidence="4" id="KW-1133">Transmembrane helix</keyword>
<feature type="transmembrane region" description="Helical" evidence="4">
    <location>
        <begin position="12"/>
        <end position="32"/>
    </location>
</feature>
<dbReference type="PANTHER" id="PTHR46796:SF12">
    <property type="entry name" value="HTH-TYPE DNA-BINDING TRANSCRIPTIONAL ACTIVATOR EUTR"/>
    <property type="match status" value="1"/>
</dbReference>
<evidence type="ECO:0000256" key="2">
    <source>
        <dbReference type="ARBA" id="ARBA00023125"/>
    </source>
</evidence>
<dbReference type="RefSeq" id="WP_340519724.1">
    <property type="nucleotide sequence ID" value="NZ_JBBLXS010000381.1"/>
</dbReference>
<evidence type="ECO:0000313" key="7">
    <source>
        <dbReference type="Proteomes" id="UP001384579"/>
    </source>
</evidence>
<gene>
    <name evidence="6" type="ORF">WMG39_22275</name>
</gene>
<dbReference type="InterPro" id="IPR018060">
    <property type="entry name" value="HTH_AraC"/>
</dbReference>
<dbReference type="SUPFAM" id="SSF46689">
    <property type="entry name" value="Homeodomain-like"/>
    <property type="match status" value="2"/>
</dbReference>
<dbReference type="Gene3D" id="1.10.10.60">
    <property type="entry name" value="Homeodomain-like"/>
    <property type="match status" value="1"/>
</dbReference>
<evidence type="ECO:0000313" key="6">
    <source>
        <dbReference type="EMBL" id="MEK0187560.1"/>
    </source>
</evidence>
<evidence type="ECO:0000256" key="3">
    <source>
        <dbReference type="ARBA" id="ARBA00023163"/>
    </source>
</evidence>
<keyword evidence="3" id="KW-0804">Transcription</keyword>
<accession>A0ABU8YSY5</accession>
<organism evidence="6 7">
    <name type="scientific">Microcoleus anatoxicus PTRS2</name>
    <dbReference type="NCBI Taxonomy" id="2705321"/>
    <lineage>
        <taxon>Bacteria</taxon>
        <taxon>Bacillati</taxon>
        <taxon>Cyanobacteriota</taxon>
        <taxon>Cyanophyceae</taxon>
        <taxon>Oscillatoriophycideae</taxon>
        <taxon>Oscillatoriales</taxon>
        <taxon>Microcoleaceae</taxon>
        <taxon>Microcoleus</taxon>
        <taxon>Microcoleus anatoxicus</taxon>
    </lineage>
</organism>
<keyword evidence="7" id="KW-1185">Reference proteome</keyword>
<dbReference type="InterPro" id="IPR018062">
    <property type="entry name" value="HTH_AraC-typ_CS"/>
</dbReference>
<dbReference type="InterPro" id="IPR050204">
    <property type="entry name" value="AraC_XylS_family_regulators"/>
</dbReference>
<reference evidence="6 7" key="1">
    <citation type="journal article" date="2020" name="Harmful Algae">
        <title>Molecular and morphological characterization of a novel dihydroanatoxin-a producing Microcoleus species (cyanobacteria) from the Russian River, California, USA.</title>
        <authorList>
            <person name="Conklin K.Y."/>
            <person name="Stancheva R."/>
            <person name="Otten T.G."/>
            <person name="Fadness R."/>
            <person name="Boyer G.L."/>
            <person name="Read B."/>
            <person name="Zhang X."/>
            <person name="Sheath R.G."/>
        </authorList>
    </citation>
    <scope>NUCLEOTIDE SEQUENCE [LARGE SCALE GENOMIC DNA]</scope>
    <source>
        <strain evidence="6 7">PTRS2</strain>
    </source>
</reference>
<keyword evidence="1" id="KW-0805">Transcription regulation</keyword>
<dbReference type="SMART" id="SM00342">
    <property type="entry name" value="HTH_ARAC"/>
    <property type="match status" value="1"/>
</dbReference>
<dbReference type="PANTHER" id="PTHR46796">
    <property type="entry name" value="HTH-TYPE TRANSCRIPTIONAL ACTIVATOR RHAS-RELATED"/>
    <property type="match status" value="1"/>
</dbReference>
<evidence type="ECO:0000256" key="4">
    <source>
        <dbReference type="SAM" id="Phobius"/>
    </source>
</evidence>
<dbReference type="PROSITE" id="PS01124">
    <property type="entry name" value="HTH_ARAC_FAMILY_2"/>
    <property type="match status" value="1"/>
</dbReference>
<evidence type="ECO:0000259" key="5">
    <source>
        <dbReference type="PROSITE" id="PS01124"/>
    </source>
</evidence>
<keyword evidence="4" id="KW-0812">Transmembrane</keyword>
<dbReference type="Pfam" id="PF12833">
    <property type="entry name" value="HTH_18"/>
    <property type="match status" value="1"/>
</dbReference>
<keyword evidence="4" id="KW-0472">Membrane</keyword>
<feature type="domain" description="HTH araC/xylS-type" evidence="5">
    <location>
        <begin position="247"/>
        <end position="345"/>
    </location>
</feature>